<dbReference type="SUPFAM" id="SSF53448">
    <property type="entry name" value="Nucleotide-diphospho-sugar transferases"/>
    <property type="match status" value="1"/>
</dbReference>
<evidence type="ECO:0000256" key="3">
    <source>
        <dbReference type="ARBA" id="ARBA00022676"/>
    </source>
</evidence>
<keyword evidence="3" id="KW-0328">Glycosyltransferase</keyword>
<evidence type="ECO:0000256" key="4">
    <source>
        <dbReference type="ARBA" id="ARBA00022679"/>
    </source>
</evidence>
<evidence type="ECO:0000259" key="5">
    <source>
        <dbReference type="Pfam" id="PF00535"/>
    </source>
</evidence>
<comment type="pathway">
    <text evidence="1">Cell wall biogenesis; cell wall polysaccharide biosynthesis.</text>
</comment>
<dbReference type="CDD" id="cd00761">
    <property type="entry name" value="Glyco_tranf_GTA_type"/>
    <property type="match status" value="1"/>
</dbReference>
<protein>
    <recommendedName>
        <fullName evidence="5">Glycosyltransferase 2-like domain-containing protein</fullName>
    </recommendedName>
</protein>
<feature type="domain" description="Glycosyltransferase 2-like" evidence="5">
    <location>
        <begin position="9"/>
        <end position="142"/>
    </location>
</feature>
<evidence type="ECO:0000313" key="6">
    <source>
        <dbReference type="EMBL" id="XAY06950.1"/>
    </source>
</evidence>
<keyword evidence="4" id="KW-0808">Transferase</keyword>
<dbReference type="EMBL" id="CP114014">
    <property type="protein sequence ID" value="XAY06950.1"/>
    <property type="molecule type" value="Genomic_DNA"/>
</dbReference>
<dbReference type="KEGG" id="parq:DSM112329_03828"/>
<evidence type="ECO:0000256" key="1">
    <source>
        <dbReference type="ARBA" id="ARBA00004776"/>
    </source>
</evidence>
<dbReference type="InterPro" id="IPR029044">
    <property type="entry name" value="Nucleotide-diphossugar_trans"/>
</dbReference>
<comment type="similarity">
    <text evidence="2">Belongs to the glycosyltransferase 2 family.</text>
</comment>
<dbReference type="Pfam" id="PF00535">
    <property type="entry name" value="Glycos_transf_2"/>
    <property type="match status" value="1"/>
</dbReference>
<dbReference type="PANTHER" id="PTHR43179:SF12">
    <property type="entry name" value="GALACTOFURANOSYLTRANSFERASE GLFT2"/>
    <property type="match status" value="1"/>
</dbReference>
<dbReference type="GO" id="GO:0016757">
    <property type="term" value="F:glycosyltransferase activity"/>
    <property type="evidence" value="ECO:0007669"/>
    <property type="project" value="UniProtKB-KW"/>
</dbReference>
<reference evidence="6" key="1">
    <citation type="submission" date="2022-12" db="EMBL/GenBank/DDBJ databases">
        <title>Paraconexibacter alkalitolerans sp. nov. and Baekduia alba sp. nov., isolated from soil and emended description of the genera Paraconexibacter (Chun et al., 2020) and Baekduia (An et al., 2020).</title>
        <authorList>
            <person name="Vieira S."/>
            <person name="Huber K.J."/>
            <person name="Geppert A."/>
            <person name="Wolf J."/>
            <person name="Neumann-Schaal M."/>
            <person name="Muesken M."/>
            <person name="Overmann J."/>
        </authorList>
    </citation>
    <scope>NUCLEOTIDE SEQUENCE</scope>
    <source>
        <strain evidence="6">AEG42_29</strain>
    </source>
</reference>
<dbReference type="Gene3D" id="3.90.550.10">
    <property type="entry name" value="Spore Coat Polysaccharide Biosynthesis Protein SpsA, Chain A"/>
    <property type="match status" value="1"/>
</dbReference>
<sequence length="325" mass="34839">MTAPGPLLSVCVPSHERPLRLRWLLNALADQTLARDQWELVVCDDSRSPAVAALLDEHPLLRDGTLRVQRLPPGSGGSAARQRNVAWRAARGPVVLFTDDDCRPPRGWLAAALAAADRHPGAIVQGATRPDPDEVHLMAAPHARTQNIDPPVPWAQTCNVLYPRAVLEAAGGFEEHMDAGEDTELALRARAGGVPYVGDADVLTHHAVEAGSLRGKLRTIPRWRGLALVVRRHPEVREHLKLGVFWRASHPLLPVAALGLAGARRTRGLSLLAALPYVAAARGSYGSSVRGQVRGLAEVPGRAAVDAAEIVALARGSVQQRTLIL</sequence>
<dbReference type="InterPro" id="IPR001173">
    <property type="entry name" value="Glyco_trans_2-like"/>
</dbReference>
<proteinExistence type="inferred from homology"/>
<evidence type="ECO:0000256" key="2">
    <source>
        <dbReference type="ARBA" id="ARBA00006739"/>
    </source>
</evidence>
<organism evidence="6">
    <name type="scientific">Paraconexibacter sp. AEG42_29</name>
    <dbReference type="NCBI Taxonomy" id="2997339"/>
    <lineage>
        <taxon>Bacteria</taxon>
        <taxon>Bacillati</taxon>
        <taxon>Actinomycetota</taxon>
        <taxon>Thermoleophilia</taxon>
        <taxon>Solirubrobacterales</taxon>
        <taxon>Paraconexibacteraceae</taxon>
        <taxon>Paraconexibacter</taxon>
    </lineage>
</organism>
<name>A0AAU7AZ85_9ACTN</name>
<dbReference type="RefSeq" id="WP_354698163.1">
    <property type="nucleotide sequence ID" value="NZ_CP114014.1"/>
</dbReference>
<gene>
    <name evidence="6" type="ORF">DSM112329_03828</name>
</gene>
<dbReference type="AlphaFoldDB" id="A0AAU7AZ85"/>
<accession>A0AAU7AZ85</accession>
<dbReference type="PANTHER" id="PTHR43179">
    <property type="entry name" value="RHAMNOSYLTRANSFERASE WBBL"/>
    <property type="match status" value="1"/>
</dbReference>